<name>A0ABU8NYD7_9CORY</name>
<evidence type="ECO:0000313" key="5">
    <source>
        <dbReference type="EMBL" id="MEJ4099149.1"/>
    </source>
</evidence>
<evidence type="ECO:0000313" key="6">
    <source>
        <dbReference type="Proteomes" id="UP001359781"/>
    </source>
</evidence>
<dbReference type="Proteomes" id="UP001359781">
    <property type="component" value="Unassembled WGS sequence"/>
</dbReference>
<dbReference type="InterPro" id="IPR008913">
    <property type="entry name" value="Znf_CHY"/>
</dbReference>
<reference evidence="5 6" key="1">
    <citation type="submission" date="2024-02" db="EMBL/GenBank/DDBJ databases">
        <title>Whole genome sequencing and characterization of Corynebacterium isolated from the ocular surface of dry eye disease sufferers.</title>
        <authorList>
            <person name="Naqvi M."/>
        </authorList>
    </citation>
    <scope>NUCLEOTIDE SEQUENCE [LARGE SCALE GENOMIC DNA]</scope>
    <source>
        <strain evidence="5 6">PCRF</strain>
    </source>
</reference>
<keyword evidence="3" id="KW-0862">Zinc</keyword>
<comment type="caution">
    <text evidence="5">The sequence shown here is derived from an EMBL/GenBank/DDBJ whole genome shotgun (WGS) entry which is preliminary data.</text>
</comment>
<dbReference type="PROSITE" id="PS51266">
    <property type="entry name" value="ZF_CHY"/>
    <property type="match status" value="1"/>
</dbReference>
<gene>
    <name evidence="5" type="ORF">V5S96_02070</name>
</gene>
<evidence type="ECO:0000256" key="3">
    <source>
        <dbReference type="ARBA" id="ARBA00022833"/>
    </source>
</evidence>
<dbReference type="InterPro" id="IPR037274">
    <property type="entry name" value="Znf_CHY_sf"/>
</dbReference>
<organism evidence="5 6">
    <name type="scientific">Corynebacterium mastitidis</name>
    <dbReference type="NCBI Taxonomy" id="161890"/>
    <lineage>
        <taxon>Bacteria</taxon>
        <taxon>Bacillati</taxon>
        <taxon>Actinomycetota</taxon>
        <taxon>Actinomycetes</taxon>
        <taxon>Mycobacteriales</taxon>
        <taxon>Corynebacteriaceae</taxon>
        <taxon>Corynebacterium</taxon>
    </lineage>
</organism>
<keyword evidence="6" id="KW-1185">Reference proteome</keyword>
<dbReference type="SUPFAM" id="SSF161219">
    <property type="entry name" value="CHY zinc finger-like"/>
    <property type="match status" value="1"/>
</dbReference>
<feature type="domain" description="CHY-type" evidence="4">
    <location>
        <begin position="55"/>
        <end position="133"/>
    </location>
</feature>
<proteinExistence type="predicted"/>
<dbReference type="RefSeq" id="WP_337889728.1">
    <property type="nucleotide sequence ID" value="NZ_JBAHVI010000003.1"/>
</dbReference>
<accession>A0ABU8NYD7</accession>
<dbReference type="Pfam" id="PF05495">
    <property type="entry name" value="zf-CHY"/>
    <property type="match status" value="1"/>
</dbReference>
<evidence type="ECO:0000256" key="2">
    <source>
        <dbReference type="ARBA" id="ARBA00022771"/>
    </source>
</evidence>
<sequence>METLVAWVPGNDGAVGATRRVTVASIGVTWAVHWHPLARARLSPMCPAENICGSEVDAQGRCAHYRQHWDVVANRCATCGQWWACHRCHQERADHAFGRVSREAADAVLCGACGHRMGYADYHGAAGCPGCGHPFNPGCALHTGLYFL</sequence>
<keyword evidence="2" id="KW-0863">Zinc-finger</keyword>
<protein>
    <submittedName>
        <fullName evidence="5">CHY zinc finger protein</fullName>
    </submittedName>
</protein>
<evidence type="ECO:0000259" key="4">
    <source>
        <dbReference type="PROSITE" id="PS51266"/>
    </source>
</evidence>
<evidence type="ECO:0000256" key="1">
    <source>
        <dbReference type="ARBA" id="ARBA00022723"/>
    </source>
</evidence>
<dbReference type="EMBL" id="JBAHVJ010000002">
    <property type="protein sequence ID" value="MEJ4099149.1"/>
    <property type="molecule type" value="Genomic_DNA"/>
</dbReference>
<keyword evidence="1" id="KW-0479">Metal-binding</keyword>